<accession>Q7U4B8</accession>
<dbReference type="eggNOG" id="ENOG5032332">
    <property type="taxonomic scope" value="Bacteria"/>
</dbReference>
<name>Q7U4B8_PARMW</name>
<dbReference type="KEGG" id="syw:SYNW2153"/>
<dbReference type="RefSeq" id="WP_011129008.1">
    <property type="nucleotide sequence ID" value="NC_005070.1"/>
</dbReference>
<gene>
    <name evidence="1" type="ordered locus">SYNW2153</name>
</gene>
<evidence type="ECO:0000313" key="1">
    <source>
        <dbReference type="EMBL" id="CAE08668.1"/>
    </source>
</evidence>
<organism evidence="1 2">
    <name type="scientific">Parasynechococcus marenigrum (strain WH8102)</name>
    <dbReference type="NCBI Taxonomy" id="84588"/>
    <lineage>
        <taxon>Bacteria</taxon>
        <taxon>Bacillati</taxon>
        <taxon>Cyanobacteriota</taxon>
        <taxon>Cyanophyceae</taxon>
        <taxon>Synechococcales</taxon>
        <taxon>Prochlorococcaceae</taxon>
        <taxon>Parasynechococcus</taxon>
        <taxon>Parasynechococcus marenigrum</taxon>
    </lineage>
</organism>
<dbReference type="AlphaFoldDB" id="Q7U4B8"/>
<sequence>MLSLPVVVSRAGVAIVRKRIALHSPWDVTHPGSKALSDNQKALLEEFRNKVESRISSHGLTAADVQSFVDEIKKHPKVSAALLKEIRAEVSKLMQGQRFSFDFD</sequence>
<protein>
    <submittedName>
        <fullName evidence="1">Uncharacterized protein</fullName>
    </submittedName>
</protein>
<keyword evidence="2" id="KW-1185">Reference proteome</keyword>
<dbReference type="HOGENOM" id="CLU_177865_0_0_3"/>
<dbReference type="Proteomes" id="UP000001422">
    <property type="component" value="Chromosome"/>
</dbReference>
<reference evidence="1 2" key="1">
    <citation type="journal article" date="2003" name="Nature">
        <title>The genome of a motile marine Synechococcus.</title>
        <authorList>
            <person name="Palenik B."/>
            <person name="Brahamsha B."/>
            <person name="Larimer F."/>
            <person name="Land M."/>
            <person name="Hauser L."/>
            <person name="Chain P."/>
            <person name="Lamerdin J."/>
            <person name="Regala W."/>
            <person name="Allen E.A."/>
            <person name="McCarren J."/>
            <person name="Paulsen I."/>
            <person name="Dufresne A."/>
            <person name="Partensky F."/>
            <person name="Webb E."/>
            <person name="Waterbury J."/>
        </authorList>
    </citation>
    <scope>NUCLEOTIDE SEQUENCE [LARGE SCALE GENOMIC DNA]</scope>
    <source>
        <strain evidence="1 2">WH8102</strain>
    </source>
</reference>
<dbReference type="EMBL" id="BX569694">
    <property type="protein sequence ID" value="CAE08668.1"/>
    <property type="molecule type" value="Genomic_DNA"/>
</dbReference>
<proteinExistence type="predicted"/>
<evidence type="ECO:0000313" key="2">
    <source>
        <dbReference type="Proteomes" id="UP000001422"/>
    </source>
</evidence>